<dbReference type="AlphaFoldDB" id="A0A6C0RGD9"/>
<keyword evidence="1" id="KW-1133">Transmembrane helix</keyword>
<evidence type="ECO:0000256" key="1">
    <source>
        <dbReference type="SAM" id="Phobius"/>
    </source>
</evidence>
<protein>
    <submittedName>
        <fullName evidence="2">Uncharacterized protein</fullName>
    </submittedName>
</protein>
<organism evidence="2 3">
    <name type="scientific">Draconibacterium halophilum</name>
    <dbReference type="NCBI Taxonomy" id="2706887"/>
    <lineage>
        <taxon>Bacteria</taxon>
        <taxon>Pseudomonadati</taxon>
        <taxon>Bacteroidota</taxon>
        <taxon>Bacteroidia</taxon>
        <taxon>Marinilabiliales</taxon>
        <taxon>Prolixibacteraceae</taxon>
        <taxon>Draconibacterium</taxon>
    </lineage>
</organism>
<dbReference type="KEGG" id="drc:G0Q07_16000"/>
<sequence length="110" mass="12707">MNNKSNIQHPKDVSRFTRWVNELDDKDKNLDPLKRKSKWILITAFLFALFAISFIWFPTGKVKPHQVEAPLAEPIINAPTNSGSSAFELPVDSFENQLKSYINEENFDKK</sequence>
<name>A0A6C0RGD9_9BACT</name>
<keyword evidence="1" id="KW-0812">Transmembrane</keyword>
<dbReference type="EMBL" id="CP048409">
    <property type="protein sequence ID" value="QIA09127.1"/>
    <property type="molecule type" value="Genomic_DNA"/>
</dbReference>
<feature type="transmembrane region" description="Helical" evidence="1">
    <location>
        <begin position="39"/>
        <end position="57"/>
    </location>
</feature>
<dbReference type="RefSeq" id="WP_163348063.1">
    <property type="nucleotide sequence ID" value="NZ_CP048409.1"/>
</dbReference>
<dbReference type="Proteomes" id="UP000474630">
    <property type="component" value="Chromosome"/>
</dbReference>
<keyword evidence="3" id="KW-1185">Reference proteome</keyword>
<proteinExistence type="predicted"/>
<keyword evidence="1" id="KW-0472">Membrane</keyword>
<gene>
    <name evidence="2" type="ORF">G0Q07_16000</name>
</gene>
<accession>A0A6C0RGD9</accession>
<evidence type="ECO:0000313" key="2">
    <source>
        <dbReference type="EMBL" id="QIA09127.1"/>
    </source>
</evidence>
<evidence type="ECO:0000313" key="3">
    <source>
        <dbReference type="Proteomes" id="UP000474630"/>
    </source>
</evidence>
<reference evidence="2 3" key="1">
    <citation type="submission" date="2020-02" db="EMBL/GenBank/DDBJ databases">
        <title>Genome sequencing for Draconibacterium sp. strain M1.</title>
        <authorList>
            <person name="Park S.-J."/>
        </authorList>
    </citation>
    <scope>NUCLEOTIDE SEQUENCE [LARGE SCALE GENOMIC DNA]</scope>
    <source>
        <strain evidence="2 3">M1</strain>
    </source>
</reference>